<dbReference type="EMBL" id="QLIN01000015">
    <property type="protein sequence ID" value="RAI64670.1"/>
    <property type="molecule type" value="Genomic_DNA"/>
</dbReference>
<gene>
    <name evidence="1" type="ORF">DOZ80_26475</name>
</gene>
<protein>
    <submittedName>
        <fullName evidence="1">Uncharacterized protein</fullName>
    </submittedName>
</protein>
<proteinExistence type="predicted"/>
<reference evidence="1 2" key="1">
    <citation type="submission" date="2018-06" db="EMBL/GenBank/DDBJ databases">
        <authorList>
            <person name="Zhirakovskaya E."/>
        </authorList>
    </citation>
    <scope>NUCLEOTIDE SEQUENCE [LARGE SCALE GENOMIC DNA]</scope>
    <source>
        <strain evidence="1 2">LY3</strain>
    </source>
</reference>
<sequence length="73" mass="7423">MVGSPGKRAMLADMWESGQCGVRGFGLAHQHCVGSNGLIASKLAPTGQEPAFAFVGASLLAKAISLPTLIANL</sequence>
<comment type="caution">
    <text evidence="1">The sequence shown here is derived from an EMBL/GenBank/DDBJ whole genome shotgun (WGS) entry which is preliminary data.</text>
</comment>
<accession>A0A327MNZ7</accession>
<organism evidence="1 2">
    <name type="scientific">Pseudomonas fluorescens</name>
    <dbReference type="NCBI Taxonomy" id="294"/>
    <lineage>
        <taxon>Bacteria</taxon>
        <taxon>Pseudomonadati</taxon>
        <taxon>Pseudomonadota</taxon>
        <taxon>Gammaproteobacteria</taxon>
        <taxon>Pseudomonadales</taxon>
        <taxon>Pseudomonadaceae</taxon>
        <taxon>Pseudomonas</taxon>
    </lineage>
</organism>
<dbReference type="AlphaFoldDB" id="A0A327MNZ7"/>
<name>A0A327MNZ7_PSEFL</name>
<evidence type="ECO:0000313" key="2">
    <source>
        <dbReference type="Proteomes" id="UP000249493"/>
    </source>
</evidence>
<evidence type="ECO:0000313" key="1">
    <source>
        <dbReference type="EMBL" id="RAI64670.1"/>
    </source>
</evidence>
<dbReference type="Proteomes" id="UP000249493">
    <property type="component" value="Unassembled WGS sequence"/>
</dbReference>